<name>A0ABX0DLG0_9ACTN</name>
<dbReference type="RefSeq" id="WP_165338899.1">
    <property type="nucleotide sequence ID" value="NZ_JAAKZX010000018.1"/>
</dbReference>
<sequence>MNRHLRKAFVVTAAITTAGLMMTACQNDSSSGTSKSSGSSSSKSSKDSGTTGNSKASGEQDAADSVDSAPVANNGSGAKSGVNGTFKNGTVSYLAAGKYTVKVPGKTEQAFFVAEDTLVYGAGQVCGSPRSEARPQCTLDELETATQKKAVTADVTMKDGIATVVRERHDAQNGTPGGVNGTWLGNVSYLAPGKYTVSDMKGVEQAFFVADDTLVYGAGTICGSPNSAEMTQCTPAELEAAAKKGFSAKVKLTDGIATTITEDR</sequence>
<dbReference type="PROSITE" id="PS51257">
    <property type="entry name" value="PROKAR_LIPOPROTEIN"/>
    <property type="match status" value="1"/>
</dbReference>
<feature type="region of interest" description="Disordered" evidence="1">
    <location>
        <begin position="26"/>
        <end position="82"/>
    </location>
</feature>
<evidence type="ECO:0000256" key="2">
    <source>
        <dbReference type="SAM" id="SignalP"/>
    </source>
</evidence>
<dbReference type="Proteomes" id="UP001518140">
    <property type="component" value="Unassembled WGS sequence"/>
</dbReference>
<reference evidence="3 4" key="1">
    <citation type="submission" date="2020-02" db="EMBL/GenBank/DDBJ databases">
        <title>Whole-genome analyses of novel actinobacteria.</title>
        <authorList>
            <person name="Sahin N."/>
            <person name="Tokatli A."/>
        </authorList>
    </citation>
    <scope>NUCLEOTIDE SEQUENCE [LARGE SCALE GENOMIC DNA]</scope>
    <source>
        <strain evidence="3 4">YC419</strain>
    </source>
</reference>
<feature type="signal peptide" evidence="2">
    <location>
        <begin position="1"/>
        <end position="23"/>
    </location>
</feature>
<comment type="caution">
    <text evidence="3">The sequence shown here is derived from an EMBL/GenBank/DDBJ whole genome shotgun (WGS) entry which is preliminary data.</text>
</comment>
<accession>A0ABX0DLG0</accession>
<evidence type="ECO:0000313" key="3">
    <source>
        <dbReference type="EMBL" id="NGO42270.1"/>
    </source>
</evidence>
<feature type="compositionally biased region" description="Polar residues" evidence="1">
    <location>
        <begin position="73"/>
        <end position="82"/>
    </location>
</feature>
<evidence type="ECO:0008006" key="5">
    <source>
        <dbReference type="Google" id="ProtNLM"/>
    </source>
</evidence>
<organism evidence="3 4">
    <name type="scientific">Streptomyces ureilyticus</name>
    <dbReference type="NCBI Taxonomy" id="1775131"/>
    <lineage>
        <taxon>Bacteria</taxon>
        <taxon>Bacillati</taxon>
        <taxon>Actinomycetota</taxon>
        <taxon>Actinomycetes</taxon>
        <taxon>Kitasatosporales</taxon>
        <taxon>Streptomycetaceae</taxon>
        <taxon>Streptomyces</taxon>
    </lineage>
</organism>
<dbReference type="EMBL" id="JAAKZX010000018">
    <property type="protein sequence ID" value="NGO42270.1"/>
    <property type="molecule type" value="Genomic_DNA"/>
</dbReference>
<protein>
    <recommendedName>
        <fullName evidence="5">Lipoprotein</fullName>
    </recommendedName>
</protein>
<feature type="compositionally biased region" description="Low complexity" evidence="1">
    <location>
        <begin position="63"/>
        <end position="72"/>
    </location>
</feature>
<evidence type="ECO:0000313" key="4">
    <source>
        <dbReference type="Proteomes" id="UP001518140"/>
    </source>
</evidence>
<keyword evidence="2" id="KW-0732">Signal</keyword>
<feature type="compositionally biased region" description="Low complexity" evidence="1">
    <location>
        <begin position="27"/>
        <end position="55"/>
    </location>
</feature>
<proteinExistence type="predicted"/>
<gene>
    <name evidence="3" type="ORF">G6048_08845</name>
</gene>
<evidence type="ECO:0000256" key="1">
    <source>
        <dbReference type="SAM" id="MobiDB-lite"/>
    </source>
</evidence>
<keyword evidence="4" id="KW-1185">Reference proteome</keyword>
<feature type="chain" id="PRO_5046875386" description="Lipoprotein" evidence="2">
    <location>
        <begin position="24"/>
        <end position="264"/>
    </location>
</feature>